<evidence type="ECO:0000313" key="3">
    <source>
        <dbReference type="Proteomes" id="UP000182915"/>
    </source>
</evidence>
<dbReference type="Proteomes" id="UP000182915">
    <property type="component" value="Chromosome I"/>
</dbReference>
<dbReference type="Pfam" id="PF01965">
    <property type="entry name" value="DJ-1_PfpI"/>
    <property type="match status" value="1"/>
</dbReference>
<proteinExistence type="predicted"/>
<keyword evidence="3" id="KW-1185">Reference proteome</keyword>
<reference evidence="3" key="1">
    <citation type="submission" date="2016-10" db="EMBL/GenBank/DDBJ databases">
        <authorList>
            <person name="Varghese N."/>
            <person name="Submissions S."/>
        </authorList>
    </citation>
    <scope>NUCLEOTIDE SEQUENCE [LARGE SCALE GENOMIC DNA]</scope>
    <source>
        <strain evidence="3">DSM 45405</strain>
    </source>
</reference>
<dbReference type="InterPro" id="IPR052158">
    <property type="entry name" value="INH-QAR"/>
</dbReference>
<accession>A0A1H6JF39</accession>
<name>A0A1H6JF39_MYCRU</name>
<feature type="domain" description="DJ-1/PfpI" evidence="1">
    <location>
        <begin position="44"/>
        <end position="202"/>
    </location>
</feature>
<dbReference type="STRING" id="370526.SAMN04489835_1776"/>
<evidence type="ECO:0000259" key="1">
    <source>
        <dbReference type="Pfam" id="PF01965"/>
    </source>
</evidence>
<dbReference type="InterPro" id="IPR029062">
    <property type="entry name" value="Class_I_gatase-like"/>
</dbReference>
<dbReference type="PANTHER" id="PTHR43130">
    <property type="entry name" value="ARAC-FAMILY TRANSCRIPTIONAL REGULATOR"/>
    <property type="match status" value="1"/>
</dbReference>
<dbReference type="AlphaFoldDB" id="A0A1H6JF39"/>
<dbReference type="Gene3D" id="3.40.50.880">
    <property type="match status" value="2"/>
</dbReference>
<protein>
    <submittedName>
        <fullName evidence="2">DJ-1/PfpI family protein</fullName>
    </submittedName>
</protein>
<sequence length="356" mass="37598">MGILVAACSDRGQLSDSSSGDVTPSSIAKWTPRFDHQTRPVIGVLAANSGTELADFAVPFGVLSAADVAEIITVSTQPGPVSMGPGVQTRTHLTVNQFDKQHPDGADYLIVPALQPTDDPAAIAWIRAQAEKGSSILSICNGALAVAATGLMDGRHATAHWASETRRRAEFPNVNWRNNVRYIADGPIVSSSGISAAMPVSIALIAAIAGASRADLVAESMGVRDWGPVHDSDSFRRGPTLDSIPRPATLDAVGIVVGSGTDEIAFALVADAYSHNGHTRAHAVSRRRMPVQTRRGMTILPDRAPDDPALVDVVTLPEGTTPMRTLDDALASIEKSYGVEASTTAARVMEYPEYFR</sequence>
<gene>
    <name evidence="2" type="ORF">SAMN04489835_1776</name>
</gene>
<dbReference type="SUPFAM" id="SSF52317">
    <property type="entry name" value="Class I glutamine amidotransferase-like"/>
    <property type="match status" value="1"/>
</dbReference>
<dbReference type="InterPro" id="IPR002818">
    <property type="entry name" value="DJ-1/PfpI"/>
</dbReference>
<dbReference type="EMBL" id="LT629971">
    <property type="protein sequence ID" value="SEH59032.1"/>
    <property type="molecule type" value="Genomic_DNA"/>
</dbReference>
<organism evidence="2 3">
    <name type="scientific">Mycolicibacterium rutilum</name>
    <name type="common">Mycobacterium rutilum</name>
    <dbReference type="NCBI Taxonomy" id="370526"/>
    <lineage>
        <taxon>Bacteria</taxon>
        <taxon>Bacillati</taxon>
        <taxon>Actinomycetota</taxon>
        <taxon>Actinomycetes</taxon>
        <taxon>Mycobacteriales</taxon>
        <taxon>Mycobacteriaceae</taxon>
        <taxon>Mycolicibacterium</taxon>
    </lineage>
</organism>
<evidence type="ECO:0000313" key="2">
    <source>
        <dbReference type="EMBL" id="SEH59032.1"/>
    </source>
</evidence>
<dbReference type="PANTHER" id="PTHR43130:SF3">
    <property type="entry name" value="HTH-TYPE TRANSCRIPTIONAL REGULATOR RV1931C"/>
    <property type="match status" value="1"/>
</dbReference>